<keyword evidence="3" id="KW-1185">Reference proteome</keyword>
<name>A0A8X6R7G6_TRICX</name>
<reference evidence="2" key="1">
    <citation type="submission" date="2020-08" db="EMBL/GenBank/DDBJ databases">
        <title>Multicomponent nature underlies the extraordinary mechanical properties of spider dragline silk.</title>
        <authorList>
            <person name="Kono N."/>
            <person name="Nakamura H."/>
            <person name="Mori M."/>
            <person name="Yoshida Y."/>
            <person name="Ohtoshi R."/>
            <person name="Malay A.D."/>
            <person name="Moran D.A.P."/>
            <person name="Tomita M."/>
            <person name="Numata K."/>
            <person name="Arakawa K."/>
        </authorList>
    </citation>
    <scope>NUCLEOTIDE SEQUENCE</scope>
</reference>
<evidence type="ECO:0008006" key="4">
    <source>
        <dbReference type="Google" id="ProtNLM"/>
    </source>
</evidence>
<sequence>MIGNGKRPSLKPSRLKPTRLKPSHLRPSRLKRKPSQHHIFVEKAMDYSQLKQALTEQFPVVRNRSELETSFYASYQNPNQRLSDFVYELVKIHKQLKLEMADEKLLDHFISRLEPQLLDYVEVRHPQTTSMQVIDEYEEMFINKMTRGPSHS</sequence>
<evidence type="ECO:0000313" key="2">
    <source>
        <dbReference type="EMBL" id="GFX89813.1"/>
    </source>
</evidence>
<feature type="region of interest" description="Disordered" evidence="1">
    <location>
        <begin position="1"/>
        <end position="34"/>
    </location>
</feature>
<dbReference type="AlphaFoldDB" id="A0A8X6R7G6"/>
<feature type="compositionally biased region" description="Basic residues" evidence="1">
    <location>
        <begin position="13"/>
        <end position="34"/>
    </location>
</feature>
<gene>
    <name evidence="2" type="primary">NCL1_26994</name>
    <name evidence="2" type="ORF">TNCV_2246131</name>
</gene>
<evidence type="ECO:0000313" key="3">
    <source>
        <dbReference type="Proteomes" id="UP000887159"/>
    </source>
</evidence>
<evidence type="ECO:0000256" key="1">
    <source>
        <dbReference type="SAM" id="MobiDB-lite"/>
    </source>
</evidence>
<organism evidence="2 3">
    <name type="scientific">Trichonephila clavipes</name>
    <name type="common">Golden silk orbweaver</name>
    <name type="synonym">Nephila clavipes</name>
    <dbReference type="NCBI Taxonomy" id="2585209"/>
    <lineage>
        <taxon>Eukaryota</taxon>
        <taxon>Metazoa</taxon>
        <taxon>Ecdysozoa</taxon>
        <taxon>Arthropoda</taxon>
        <taxon>Chelicerata</taxon>
        <taxon>Arachnida</taxon>
        <taxon>Araneae</taxon>
        <taxon>Araneomorphae</taxon>
        <taxon>Entelegynae</taxon>
        <taxon>Araneoidea</taxon>
        <taxon>Nephilidae</taxon>
        <taxon>Trichonephila</taxon>
    </lineage>
</organism>
<dbReference type="EMBL" id="BMAU01021078">
    <property type="protein sequence ID" value="GFX89813.1"/>
    <property type="molecule type" value="Genomic_DNA"/>
</dbReference>
<protein>
    <recommendedName>
        <fullName evidence="4">Retrotransposon gag domain-containing protein</fullName>
    </recommendedName>
</protein>
<proteinExistence type="predicted"/>
<accession>A0A8X6R7G6</accession>
<dbReference type="Proteomes" id="UP000887159">
    <property type="component" value="Unassembled WGS sequence"/>
</dbReference>
<comment type="caution">
    <text evidence="2">The sequence shown here is derived from an EMBL/GenBank/DDBJ whole genome shotgun (WGS) entry which is preliminary data.</text>
</comment>